<protein>
    <submittedName>
        <fullName evidence="2">Uncharacterized protein</fullName>
    </submittedName>
</protein>
<keyword evidence="1" id="KW-0175">Coiled coil</keyword>
<sequence>MNLTEAYMTRPTPLADLIRSRMQDLGLTDEALGRRLGYTNPAKAAGRVHALCNGLPLSAKSRFALWSLPEALEISPALVLQAVADTEQLFAECEREAEAERRLAQEAEDAAWRASFRPHAVIQTENTVPTQICICGFTGGAGRWLIISFDLTRPPLTYVQQAVDALPKKTMACSDGGRAVMFFGKALGLIINHSPDAALRCDLKGNPLEVLGRAYRPGEVRLSFGGPPLSPTAVSRVLGLQ</sequence>
<dbReference type="Proteomes" id="UP000245926">
    <property type="component" value="Chromosome"/>
</dbReference>
<keyword evidence="3" id="KW-1185">Reference proteome</keyword>
<evidence type="ECO:0000313" key="3">
    <source>
        <dbReference type="Proteomes" id="UP000245926"/>
    </source>
</evidence>
<dbReference type="EMBL" id="CP029550">
    <property type="protein sequence ID" value="AWN44013.1"/>
    <property type="molecule type" value="Genomic_DNA"/>
</dbReference>
<dbReference type="KEGG" id="mets:DK389_30300"/>
<accession>A0A2U8WD34</accession>
<gene>
    <name evidence="2" type="ORF">DK389_30300</name>
</gene>
<evidence type="ECO:0000313" key="2">
    <source>
        <dbReference type="EMBL" id="AWN44013.1"/>
    </source>
</evidence>
<feature type="coiled-coil region" evidence="1">
    <location>
        <begin position="83"/>
        <end position="110"/>
    </location>
</feature>
<proteinExistence type="predicted"/>
<organism evidence="2 3">
    <name type="scientific">Methylobacterium durans</name>
    <dbReference type="NCBI Taxonomy" id="2202825"/>
    <lineage>
        <taxon>Bacteria</taxon>
        <taxon>Pseudomonadati</taxon>
        <taxon>Pseudomonadota</taxon>
        <taxon>Alphaproteobacteria</taxon>
        <taxon>Hyphomicrobiales</taxon>
        <taxon>Methylobacteriaceae</taxon>
        <taxon>Methylobacterium</taxon>
    </lineage>
</organism>
<reference evidence="3" key="1">
    <citation type="submission" date="2018-05" db="EMBL/GenBank/DDBJ databases">
        <title>Complete Genome Sequence of Methylobacterium sp. 17SD2-17.</title>
        <authorList>
            <person name="Srinivasan S."/>
        </authorList>
    </citation>
    <scope>NUCLEOTIDE SEQUENCE [LARGE SCALE GENOMIC DNA]</scope>
    <source>
        <strain evidence="3">17SD2-17</strain>
    </source>
</reference>
<name>A0A2U8WD34_9HYPH</name>
<dbReference type="OrthoDB" id="7986537at2"/>
<evidence type="ECO:0000256" key="1">
    <source>
        <dbReference type="SAM" id="Coils"/>
    </source>
</evidence>
<dbReference type="AlphaFoldDB" id="A0A2U8WD34"/>